<name>A0A1T4NHX8_9SPIR</name>
<accession>A0A1T4NHX8</accession>
<dbReference type="GO" id="GO:0003700">
    <property type="term" value="F:DNA-binding transcription factor activity"/>
    <property type="evidence" value="ECO:0007669"/>
    <property type="project" value="InterPro"/>
</dbReference>
<evidence type="ECO:0000259" key="4">
    <source>
        <dbReference type="PROSITE" id="PS01124"/>
    </source>
</evidence>
<dbReference type="Gene3D" id="3.40.50.2300">
    <property type="match status" value="2"/>
</dbReference>
<dbReference type="GO" id="GO:0000976">
    <property type="term" value="F:transcription cis-regulatory region binding"/>
    <property type="evidence" value="ECO:0007669"/>
    <property type="project" value="TreeGrafter"/>
</dbReference>
<dbReference type="STRING" id="225004.SAMN02745152_01205"/>
<dbReference type="Gene3D" id="1.10.10.60">
    <property type="entry name" value="Homeodomain-like"/>
    <property type="match status" value="2"/>
</dbReference>
<dbReference type="AlphaFoldDB" id="A0A1T4NHX8"/>
<dbReference type="PROSITE" id="PS00041">
    <property type="entry name" value="HTH_ARAC_FAMILY_1"/>
    <property type="match status" value="1"/>
</dbReference>
<dbReference type="PANTHER" id="PTHR30146:SF24">
    <property type="entry name" value="XYLOSE OPERON REGULATORY PROTEIN"/>
    <property type="match status" value="1"/>
</dbReference>
<protein>
    <submittedName>
        <fullName evidence="5">DNA-binding transcriptional regulator, LacI/PurR family</fullName>
    </submittedName>
</protein>
<dbReference type="PANTHER" id="PTHR30146">
    <property type="entry name" value="LACI-RELATED TRANSCRIPTIONAL REPRESSOR"/>
    <property type="match status" value="1"/>
</dbReference>
<sequence length="723" mass="83857">MNFKISQRKAFLTEQKNKGQRITIGFTGIADLRSFIALEYIEGMMKAAADYDINFINMGAAIKYSLFEDINFVNHYMKNFWFMKKPFLDGLITWASSLREFVDSEKILKTFNSLKPLPMIDIGHLDIPGVTALRIDSDSSVQMIMEHLVKVHGYSKFAFIGADVSEPHRKRLSAYKNELKKYGLKEIENSVYMANSMSVISLSNTVTRFLQDHDIRKKEIEAIVTTTDIIAAEVINQLEKNGFNVPKDIAVTGFNNWYDGITAKTPVTTVNLEYFKRGYMAVELLIDKIMNPNSPCKIVRVKTSLVIRQSCGCFEKSVQNAGKKIDLTEDETEISEQQLRQKLIFKLLEIFKTEKEVDVENLVNSFFNDVYLNPEKSCMLEWFQNHLQKYSHIASSNAAYLQNLVTGFRNIFIPVLKNENLETILRIEGIFHQMRTLITIFTKYETLAERENPYRLNNISKNAVDLSDAMNLDEIIELLKMQLNEMNISKAFLALNESNSSNINDTKIRLIYPEPKEELKQKLQFKIHEPYQFPKSLFMDTRYSLMLEVLHHSDKYFGYIFLEMKFLNIAYYDVIRLLLSNALYSVRIKKADKKNDFLLETSEINRLLKKQNPTESKRNRITIKNLTDYLQKNISEKTNLDKIAEHFMVSRSYLSKKTKELTGCSVQELHEKMKIEQAKKMLLSDNFSIFDVTVALGFANQNYFSNVFKKNTGLSPGNWLKRK</sequence>
<dbReference type="OrthoDB" id="305766at2"/>
<proteinExistence type="predicted"/>
<dbReference type="GeneID" id="303367447"/>
<evidence type="ECO:0000313" key="5">
    <source>
        <dbReference type="EMBL" id="SJZ78378.1"/>
    </source>
</evidence>
<dbReference type="CDD" id="cd06267">
    <property type="entry name" value="PBP1_LacI_sugar_binding-like"/>
    <property type="match status" value="1"/>
</dbReference>
<dbReference type="InterPro" id="IPR046335">
    <property type="entry name" value="LacI/GalR-like_sensor"/>
</dbReference>
<dbReference type="InterPro" id="IPR009057">
    <property type="entry name" value="Homeodomain-like_sf"/>
</dbReference>
<dbReference type="Proteomes" id="UP000190395">
    <property type="component" value="Unassembled WGS sequence"/>
</dbReference>
<evidence type="ECO:0000256" key="1">
    <source>
        <dbReference type="ARBA" id="ARBA00023015"/>
    </source>
</evidence>
<dbReference type="InterPro" id="IPR028082">
    <property type="entry name" value="Peripla_BP_I"/>
</dbReference>
<dbReference type="InterPro" id="IPR018060">
    <property type="entry name" value="HTH_AraC"/>
</dbReference>
<evidence type="ECO:0000256" key="2">
    <source>
        <dbReference type="ARBA" id="ARBA00023125"/>
    </source>
</evidence>
<dbReference type="EMBL" id="FUXC01000006">
    <property type="protein sequence ID" value="SJZ78378.1"/>
    <property type="molecule type" value="Genomic_DNA"/>
</dbReference>
<keyword evidence="6" id="KW-1185">Reference proteome</keyword>
<gene>
    <name evidence="5" type="ORF">SAMN02745152_01205</name>
</gene>
<keyword evidence="1" id="KW-0805">Transcription regulation</keyword>
<dbReference type="PROSITE" id="PS01124">
    <property type="entry name" value="HTH_ARAC_FAMILY_2"/>
    <property type="match status" value="1"/>
</dbReference>
<reference evidence="5 6" key="1">
    <citation type="submission" date="2017-02" db="EMBL/GenBank/DDBJ databases">
        <authorList>
            <person name="Peterson S.W."/>
        </authorList>
    </citation>
    <scope>NUCLEOTIDE SEQUENCE [LARGE SCALE GENOMIC DNA]</scope>
    <source>
        <strain evidence="5 6">ATCC BAA-909</strain>
    </source>
</reference>
<organism evidence="5 6">
    <name type="scientific">Treponema berlinense</name>
    <dbReference type="NCBI Taxonomy" id="225004"/>
    <lineage>
        <taxon>Bacteria</taxon>
        <taxon>Pseudomonadati</taxon>
        <taxon>Spirochaetota</taxon>
        <taxon>Spirochaetia</taxon>
        <taxon>Spirochaetales</taxon>
        <taxon>Treponemataceae</taxon>
        <taxon>Treponema</taxon>
    </lineage>
</organism>
<dbReference type="SMART" id="SM00342">
    <property type="entry name" value="HTH_ARAC"/>
    <property type="match status" value="1"/>
</dbReference>
<keyword evidence="3" id="KW-0804">Transcription</keyword>
<keyword evidence="2 5" id="KW-0238">DNA-binding</keyword>
<evidence type="ECO:0000313" key="6">
    <source>
        <dbReference type="Proteomes" id="UP000190395"/>
    </source>
</evidence>
<dbReference type="Pfam" id="PF12833">
    <property type="entry name" value="HTH_18"/>
    <property type="match status" value="1"/>
</dbReference>
<evidence type="ECO:0000256" key="3">
    <source>
        <dbReference type="ARBA" id="ARBA00023163"/>
    </source>
</evidence>
<dbReference type="SUPFAM" id="SSF53822">
    <property type="entry name" value="Periplasmic binding protein-like I"/>
    <property type="match status" value="1"/>
</dbReference>
<dbReference type="SUPFAM" id="SSF46689">
    <property type="entry name" value="Homeodomain-like"/>
    <property type="match status" value="1"/>
</dbReference>
<dbReference type="RefSeq" id="WP_078930950.1">
    <property type="nucleotide sequence ID" value="NZ_FUXC01000006.1"/>
</dbReference>
<dbReference type="Pfam" id="PF13377">
    <property type="entry name" value="Peripla_BP_3"/>
    <property type="match status" value="1"/>
</dbReference>
<dbReference type="InterPro" id="IPR018062">
    <property type="entry name" value="HTH_AraC-typ_CS"/>
</dbReference>
<feature type="domain" description="HTH araC/xylS-type" evidence="4">
    <location>
        <begin position="624"/>
        <end position="722"/>
    </location>
</feature>